<sequence>MNRMASSGIPAGGARLVTPGDLLRHTSGIADYQDLLEAEDVELIYPAGRLLDVRTK</sequence>
<reference evidence="1 2" key="1">
    <citation type="submission" date="2024-01" db="EMBL/GenBank/DDBJ databases">
        <title>Genome analysis.</title>
        <authorList>
            <person name="Zhang K."/>
        </authorList>
    </citation>
    <scope>NUCLEOTIDE SEQUENCE [LARGE SCALE GENOMIC DNA]</scope>
    <source>
        <strain evidence="1 2">CGMCC 4.1753</strain>
    </source>
</reference>
<evidence type="ECO:0008006" key="3">
    <source>
        <dbReference type="Google" id="ProtNLM"/>
    </source>
</evidence>
<organism evidence="1 2">
    <name type="scientific">Streptomyces violaceochromogenes</name>
    <dbReference type="NCBI Taxonomy" id="67377"/>
    <lineage>
        <taxon>Bacteria</taxon>
        <taxon>Bacillati</taxon>
        <taxon>Actinomycetota</taxon>
        <taxon>Actinomycetes</taxon>
        <taxon>Kitasatosporales</taxon>
        <taxon>Streptomycetaceae</taxon>
        <taxon>Streptomyces</taxon>
    </lineage>
</organism>
<name>A0ABU6LQD5_9ACTN</name>
<dbReference type="RefSeq" id="WP_191847772.1">
    <property type="nucleotide sequence ID" value="NZ_BMUO01000008.1"/>
</dbReference>
<dbReference type="Proteomes" id="UP001353952">
    <property type="component" value="Unassembled WGS sequence"/>
</dbReference>
<protein>
    <recommendedName>
        <fullName evidence="3">Beta-lactamase-related domain-containing protein</fullName>
    </recommendedName>
</protein>
<accession>A0ABU6LQD5</accession>
<evidence type="ECO:0000313" key="2">
    <source>
        <dbReference type="Proteomes" id="UP001353952"/>
    </source>
</evidence>
<gene>
    <name evidence="1" type="ORF">RFN57_00705</name>
</gene>
<dbReference type="EMBL" id="JAYXNZ010000001">
    <property type="protein sequence ID" value="MEC7050842.1"/>
    <property type="molecule type" value="Genomic_DNA"/>
</dbReference>
<comment type="caution">
    <text evidence="1">The sequence shown here is derived from an EMBL/GenBank/DDBJ whole genome shotgun (WGS) entry which is preliminary data.</text>
</comment>
<proteinExistence type="predicted"/>
<keyword evidence="2" id="KW-1185">Reference proteome</keyword>
<evidence type="ECO:0000313" key="1">
    <source>
        <dbReference type="EMBL" id="MEC7050842.1"/>
    </source>
</evidence>